<dbReference type="Proteomes" id="UP000759537">
    <property type="component" value="Unassembled WGS sequence"/>
</dbReference>
<dbReference type="InterPro" id="IPR036236">
    <property type="entry name" value="Znf_C2H2_sf"/>
</dbReference>
<proteinExistence type="predicted"/>
<dbReference type="PROSITE" id="PS50157">
    <property type="entry name" value="ZINC_FINGER_C2H2_2"/>
    <property type="match status" value="1"/>
</dbReference>
<dbReference type="AlphaFoldDB" id="A0A9P5MK49"/>
<dbReference type="GO" id="GO:0008270">
    <property type="term" value="F:zinc ion binding"/>
    <property type="evidence" value="ECO:0007669"/>
    <property type="project" value="UniProtKB-KW"/>
</dbReference>
<dbReference type="OrthoDB" id="3239134at2759"/>
<sequence>MDVVSCLSAISTGIASNPISYPGTFLQVSHGPPVLEEVPTNSLPLDIIEYPAQVNAKPVLIRDSDEGLGTLGPEGVIASIYDEGSPVAPPSESTRRTRSPSLILLNSIFPGSEAWWPASRISNEDVNPADRKWLQECMTTNDPSDKSHQYAPVYKTFSFSAPAALPGTSNAPTVVQNQARNAFRDRPPHFEKRGKDNTGASSRPFRLPARIRGAPKGPYSCNICRKVYAQPQGVTRHLRETHRTSICTYCGDFEWGRPYRFKEHLKRRHPDVDPDAALDEATRIYRRPITIRRYLQQQQQALTLTPEYNRRSRHAESKMCPLTPGPSAAVKVTPVSPSNTSFAPYDPQPEFAISKMKGRSDLEDARELQLLDAANAHSVFISGYRRAWPNSDRPDHFCSK</sequence>
<keyword evidence="1" id="KW-0479">Metal-binding</keyword>
<accession>A0A9P5MK49</accession>
<dbReference type="Gene3D" id="3.30.160.60">
    <property type="entry name" value="Classic Zinc Finger"/>
    <property type="match status" value="1"/>
</dbReference>
<evidence type="ECO:0000256" key="2">
    <source>
        <dbReference type="SAM" id="MobiDB-lite"/>
    </source>
</evidence>
<evidence type="ECO:0000313" key="5">
    <source>
        <dbReference type="Proteomes" id="UP000759537"/>
    </source>
</evidence>
<evidence type="ECO:0000256" key="1">
    <source>
        <dbReference type="PROSITE-ProRule" id="PRU00042"/>
    </source>
</evidence>
<dbReference type="EMBL" id="WHVB01000100">
    <property type="protein sequence ID" value="KAF8462199.1"/>
    <property type="molecule type" value="Genomic_DNA"/>
</dbReference>
<feature type="compositionally biased region" description="Basic and acidic residues" evidence="2">
    <location>
        <begin position="186"/>
        <end position="196"/>
    </location>
</feature>
<evidence type="ECO:0000259" key="3">
    <source>
        <dbReference type="PROSITE" id="PS50157"/>
    </source>
</evidence>
<feature type="domain" description="C2H2-type" evidence="3">
    <location>
        <begin position="219"/>
        <end position="242"/>
    </location>
</feature>
<evidence type="ECO:0000313" key="4">
    <source>
        <dbReference type="EMBL" id="KAF8462199.1"/>
    </source>
</evidence>
<reference evidence="4" key="2">
    <citation type="journal article" date="2020" name="Nat. Commun.">
        <title>Large-scale genome sequencing of mycorrhizal fungi provides insights into the early evolution of symbiotic traits.</title>
        <authorList>
            <person name="Miyauchi S."/>
            <person name="Kiss E."/>
            <person name="Kuo A."/>
            <person name="Drula E."/>
            <person name="Kohler A."/>
            <person name="Sanchez-Garcia M."/>
            <person name="Morin E."/>
            <person name="Andreopoulos B."/>
            <person name="Barry K.W."/>
            <person name="Bonito G."/>
            <person name="Buee M."/>
            <person name="Carver A."/>
            <person name="Chen C."/>
            <person name="Cichocki N."/>
            <person name="Clum A."/>
            <person name="Culley D."/>
            <person name="Crous P.W."/>
            <person name="Fauchery L."/>
            <person name="Girlanda M."/>
            <person name="Hayes R.D."/>
            <person name="Keri Z."/>
            <person name="LaButti K."/>
            <person name="Lipzen A."/>
            <person name="Lombard V."/>
            <person name="Magnuson J."/>
            <person name="Maillard F."/>
            <person name="Murat C."/>
            <person name="Nolan M."/>
            <person name="Ohm R.A."/>
            <person name="Pangilinan J."/>
            <person name="Pereira M.F."/>
            <person name="Perotto S."/>
            <person name="Peter M."/>
            <person name="Pfister S."/>
            <person name="Riley R."/>
            <person name="Sitrit Y."/>
            <person name="Stielow J.B."/>
            <person name="Szollosi G."/>
            <person name="Zifcakova L."/>
            <person name="Stursova M."/>
            <person name="Spatafora J.W."/>
            <person name="Tedersoo L."/>
            <person name="Vaario L.M."/>
            <person name="Yamada A."/>
            <person name="Yan M."/>
            <person name="Wang P."/>
            <person name="Xu J."/>
            <person name="Bruns T."/>
            <person name="Baldrian P."/>
            <person name="Vilgalys R."/>
            <person name="Dunand C."/>
            <person name="Henrissat B."/>
            <person name="Grigoriev I.V."/>
            <person name="Hibbett D."/>
            <person name="Nagy L.G."/>
            <person name="Martin F.M."/>
        </authorList>
    </citation>
    <scope>NUCLEOTIDE SEQUENCE</scope>
    <source>
        <strain evidence="4">Prilba</strain>
    </source>
</reference>
<name>A0A9P5MK49_9AGAM</name>
<keyword evidence="1" id="KW-0862">Zinc</keyword>
<dbReference type="PROSITE" id="PS00028">
    <property type="entry name" value="ZINC_FINGER_C2H2_1"/>
    <property type="match status" value="1"/>
</dbReference>
<feature type="region of interest" description="Disordered" evidence="2">
    <location>
        <begin position="186"/>
        <end position="211"/>
    </location>
</feature>
<gene>
    <name evidence="4" type="ORF">DFH94DRAFT_699852</name>
</gene>
<dbReference type="SUPFAM" id="SSF57667">
    <property type="entry name" value="beta-beta-alpha zinc fingers"/>
    <property type="match status" value="1"/>
</dbReference>
<organism evidence="4 5">
    <name type="scientific">Russula ochroleuca</name>
    <dbReference type="NCBI Taxonomy" id="152965"/>
    <lineage>
        <taxon>Eukaryota</taxon>
        <taxon>Fungi</taxon>
        <taxon>Dikarya</taxon>
        <taxon>Basidiomycota</taxon>
        <taxon>Agaricomycotina</taxon>
        <taxon>Agaricomycetes</taxon>
        <taxon>Russulales</taxon>
        <taxon>Russulaceae</taxon>
        <taxon>Russula</taxon>
    </lineage>
</organism>
<protein>
    <recommendedName>
        <fullName evidence="3">C2H2-type domain-containing protein</fullName>
    </recommendedName>
</protein>
<keyword evidence="1" id="KW-0863">Zinc-finger</keyword>
<dbReference type="SMART" id="SM00355">
    <property type="entry name" value="ZnF_C2H2"/>
    <property type="match status" value="2"/>
</dbReference>
<reference evidence="4" key="1">
    <citation type="submission" date="2019-10" db="EMBL/GenBank/DDBJ databases">
        <authorList>
            <consortium name="DOE Joint Genome Institute"/>
            <person name="Kuo A."/>
            <person name="Miyauchi S."/>
            <person name="Kiss E."/>
            <person name="Drula E."/>
            <person name="Kohler A."/>
            <person name="Sanchez-Garcia M."/>
            <person name="Andreopoulos B."/>
            <person name="Barry K.W."/>
            <person name="Bonito G."/>
            <person name="Buee M."/>
            <person name="Carver A."/>
            <person name="Chen C."/>
            <person name="Cichocki N."/>
            <person name="Clum A."/>
            <person name="Culley D."/>
            <person name="Crous P.W."/>
            <person name="Fauchery L."/>
            <person name="Girlanda M."/>
            <person name="Hayes R."/>
            <person name="Keri Z."/>
            <person name="LaButti K."/>
            <person name="Lipzen A."/>
            <person name="Lombard V."/>
            <person name="Magnuson J."/>
            <person name="Maillard F."/>
            <person name="Morin E."/>
            <person name="Murat C."/>
            <person name="Nolan M."/>
            <person name="Ohm R."/>
            <person name="Pangilinan J."/>
            <person name="Pereira M."/>
            <person name="Perotto S."/>
            <person name="Peter M."/>
            <person name="Riley R."/>
            <person name="Sitrit Y."/>
            <person name="Stielow B."/>
            <person name="Szollosi G."/>
            <person name="Zifcakova L."/>
            <person name="Stursova M."/>
            <person name="Spatafora J.W."/>
            <person name="Tedersoo L."/>
            <person name="Vaario L.-M."/>
            <person name="Yamada A."/>
            <person name="Yan M."/>
            <person name="Wang P."/>
            <person name="Xu J."/>
            <person name="Bruns T."/>
            <person name="Baldrian P."/>
            <person name="Vilgalys R."/>
            <person name="Henrissat B."/>
            <person name="Grigoriev I.V."/>
            <person name="Hibbett D."/>
            <person name="Nagy L.G."/>
            <person name="Martin F.M."/>
        </authorList>
    </citation>
    <scope>NUCLEOTIDE SEQUENCE</scope>
    <source>
        <strain evidence="4">Prilba</strain>
    </source>
</reference>
<dbReference type="InterPro" id="IPR013087">
    <property type="entry name" value="Znf_C2H2_type"/>
</dbReference>
<comment type="caution">
    <text evidence="4">The sequence shown here is derived from an EMBL/GenBank/DDBJ whole genome shotgun (WGS) entry which is preliminary data.</text>
</comment>
<keyword evidence="5" id="KW-1185">Reference proteome</keyword>